<comment type="caution">
    <text evidence="1">The sequence shown here is derived from an EMBL/GenBank/DDBJ whole genome shotgun (WGS) entry which is preliminary data.</text>
</comment>
<dbReference type="EMBL" id="SNZK01000001">
    <property type="protein sequence ID" value="TDR55088.1"/>
    <property type="molecule type" value="Genomic_DNA"/>
</dbReference>
<protein>
    <submittedName>
        <fullName evidence="1">Uncharacterized protein</fullName>
    </submittedName>
</protein>
<sequence>MGFSRGDQETVISYQHDTGEWRFYTNVQKHMTKWGALIENATTFEENGRVISMEGRLPDIVVSMYKKREIDEKTRMAMGERLKANKERGENE</sequence>
<reference evidence="1 2" key="1">
    <citation type="submission" date="2019-03" db="EMBL/GenBank/DDBJ databases">
        <title>Genomic Encyclopedia of Type Strains, Phase III (KMG-III): the genomes of soil and plant-associated and newly described type strains.</title>
        <authorList>
            <person name="Whitman W."/>
        </authorList>
    </citation>
    <scope>NUCLEOTIDE SEQUENCE [LARGE SCALE GENOMIC DNA]</scope>
    <source>
        <strain evidence="1 2">CECT 7972</strain>
    </source>
</reference>
<evidence type="ECO:0000313" key="2">
    <source>
        <dbReference type="Proteomes" id="UP000295558"/>
    </source>
</evidence>
<dbReference type="RefSeq" id="WP_133619578.1">
    <property type="nucleotide sequence ID" value="NZ_SNZK01000001.1"/>
</dbReference>
<name>A0A4R6ZRF1_9LIST</name>
<dbReference type="Proteomes" id="UP000295558">
    <property type="component" value="Unassembled WGS sequence"/>
</dbReference>
<keyword evidence="2" id="KW-1185">Reference proteome</keyword>
<dbReference type="OrthoDB" id="2362578at2"/>
<dbReference type="AlphaFoldDB" id="A0A4R6ZRF1"/>
<accession>A0A4R6ZRF1</accession>
<gene>
    <name evidence="1" type="ORF">DFP96_10114</name>
</gene>
<organism evidence="1 2">
    <name type="scientific">Listeria rocourtiae</name>
    <dbReference type="NCBI Taxonomy" id="647910"/>
    <lineage>
        <taxon>Bacteria</taxon>
        <taxon>Bacillati</taxon>
        <taxon>Bacillota</taxon>
        <taxon>Bacilli</taxon>
        <taxon>Bacillales</taxon>
        <taxon>Listeriaceae</taxon>
        <taxon>Listeria</taxon>
    </lineage>
</organism>
<evidence type="ECO:0000313" key="1">
    <source>
        <dbReference type="EMBL" id="TDR55088.1"/>
    </source>
</evidence>
<dbReference type="STRING" id="1265846.PROCOU_14038"/>
<proteinExistence type="predicted"/>